<dbReference type="SUPFAM" id="SSF55785">
    <property type="entry name" value="PYP-like sensor domain (PAS domain)"/>
    <property type="match status" value="3"/>
</dbReference>
<dbReference type="InterPro" id="IPR001610">
    <property type="entry name" value="PAC"/>
</dbReference>
<evidence type="ECO:0000259" key="9">
    <source>
        <dbReference type="PROSITE" id="PS50110"/>
    </source>
</evidence>
<dbReference type="PRINTS" id="PR00344">
    <property type="entry name" value="BCTRLSENSOR"/>
</dbReference>
<reference evidence="12 13" key="1">
    <citation type="submission" date="2020-05" db="EMBL/GenBank/DDBJ databases">
        <title>Aquincola sp. isolate from soil.</title>
        <authorList>
            <person name="Han J."/>
            <person name="Kim D.-U."/>
        </authorList>
    </citation>
    <scope>NUCLEOTIDE SEQUENCE [LARGE SCALE GENOMIC DNA]</scope>
    <source>
        <strain evidence="12 13">S2</strain>
    </source>
</reference>
<dbReference type="Gene3D" id="3.30.565.10">
    <property type="entry name" value="Histidine kinase-like ATPase, C-terminal domain"/>
    <property type="match status" value="1"/>
</dbReference>
<feature type="modified residue" description="4-aspartylphosphate" evidence="4">
    <location>
        <position position="910"/>
    </location>
</feature>
<evidence type="ECO:0000256" key="3">
    <source>
        <dbReference type="ARBA" id="ARBA00022553"/>
    </source>
</evidence>
<evidence type="ECO:0000256" key="6">
    <source>
        <dbReference type="SAM" id="MobiDB-lite"/>
    </source>
</evidence>
<feature type="transmembrane region" description="Helical" evidence="7">
    <location>
        <begin position="161"/>
        <end position="179"/>
    </location>
</feature>
<feature type="coiled-coil region" evidence="5">
    <location>
        <begin position="583"/>
        <end position="610"/>
    </location>
</feature>
<dbReference type="InterPro" id="IPR005467">
    <property type="entry name" value="His_kinase_dom"/>
</dbReference>
<evidence type="ECO:0000256" key="1">
    <source>
        <dbReference type="ARBA" id="ARBA00000085"/>
    </source>
</evidence>
<dbReference type="InterPro" id="IPR001789">
    <property type="entry name" value="Sig_transdc_resp-reg_receiver"/>
</dbReference>
<dbReference type="PROSITE" id="PS50109">
    <property type="entry name" value="HIS_KIN"/>
    <property type="match status" value="1"/>
</dbReference>
<feature type="domain" description="Histidine kinase" evidence="8">
    <location>
        <begin position="617"/>
        <end position="835"/>
    </location>
</feature>
<gene>
    <name evidence="12" type="ORF">HLB44_19895</name>
</gene>
<organism evidence="12 13">
    <name type="scientific">Pseudaquabacterium terrae</name>
    <dbReference type="NCBI Taxonomy" id="2732868"/>
    <lineage>
        <taxon>Bacteria</taxon>
        <taxon>Pseudomonadati</taxon>
        <taxon>Pseudomonadota</taxon>
        <taxon>Betaproteobacteria</taxon>
        <taxon>Burkholderiales</taxon>
        <taxon>Sphaerotilaceae</taxon>
        <taxon>Pseudaquabacterium</taxon>
    </lineage>
</organism>
<dbReference type="SUPFAM" id="SSF52172">
    <property type="entry name" value="CheY-like"/>
    <property type="match status" value="1"/>
</dbReference>
<dbReference type="SMART" id="SM00086">
    <property type="entry name" value="PAC"/>
    <property type="match status" value="3"/>
</dbReference>
<dbReference type="SMART" id="SM00388">
    <property type="entry name" value="HisKA"/>
    <property type="match status" value="1"/>
</dbReference>
<feature type="transmembrane region" description="Helical" evidence="7">
    <location>
        <begin position="60"/>
        <end position="79"/>
    </location>
</feature>
<sequence length="981" mass="105899">MRHDPDRAEPADRGAAETPPLPPAQTPLFEPAGALPEPAEAPLPPHDEFARLAARVLCRFVLLLGGLLLASAAIEAVLADNVGRVPLRAWLAIVAMLGGGIGLLLERQGRHRAASLTIVLVLLLAALGHAAGSGLGLHSLALAGISLLVVIAGVLLTLRAALLVAGLHLAGVVALYIAQREGWLLAPDAALRLVPEARLIGLVLLIGAALLGALTLSRPLQRSLQRALNQERRLSQLLRLGSDWAWELGPDGRIQMLTPSFEHHTGRTVAEFLQLGRPGGPSIVDDHDWRAVQQALRSHAPFRELVVSYRCVDDSLLVVKASGEPMRDERGRFLGWWGVSRNVTAEIQSQRELQRSRDMLDRLFRESPDAIFVAPVVSGKLTMFNDAFMRLTGFGEEELLGRNGIELGLWRGSAQPLLLRDQLLQQGLLRDQRSVIFNKSGERRHVLISAGRFEWDGEAVGVFSARDITEVERAWAEGEAILNNASVGVALVREHVFERINPAFERMYGRPVGSLRGAPVAALFVKSRHFERFFAVADEAFARGETVDVERRALRPDGSTLLVRLRGRAVDGARPRESGAIWVAEDISESRRVEQALAEARNQAEAASQAKSAFLASMSHEIRTPLNGVLGLARLLLDPALDATQRQDYLRLLAESAEGLSGIVSGVLDLTKIEAGRLQVERVPFDLAGLVDSAFGAFATLGRERGLEMRCEIDEALPLRVLGDPVRLRQILSNYLSNALKFTHRGTITLRVIATAAPQVRLVVEDSGIGVAPQVRERLFQPFEQADGSTTRRFGGTGLGLSICRQLAELMGGAVGMDSDGSSGSVFWLELPLPEVTDSAGSDSAGAGIAPPQALDGLRVLVAEDNPVNMLIIVALLRRLGALPLEAENGEQALALARAQAATLDAVLMDLHMPVLDGLAAARALREDPRTAALPVIALSAAVLEIERQQARQAGMCDFIAKPVDQAELLRALGRLRPVQI</sequence>
<feature type="region of interest" description="Disordered" evidence="6">
    <location>
        <begin position="1"/>
        <end position="41"/>
    </location>
</feature>
<evidence type="ECO:0000313" key="13">
    <source>
        <dbReference type="Proteomes" id="UP000737171"/>
    </source>
</evidence>
<dbReference type="InterPro" id="IPR036097">
    <property type="entry name" value="HisK_dim/P_sf"/>
</dbReference>
<dbReference type="EMBL" id="JABRWJ010000006">
    <property type="protein sequence ID" value="NRF69264.1"/>
    <property type="molecule type" value="Genomic_DNA"/>
</dbReference>
<feature type="domain" description="PAS" evidence="10">
    <location>
        <begin position="356"/>
        <end position="405"/>
    </location>
</feature>
<dbReference type="SMART" id="SM00091">
    <property type="entry name" value="PAS"/>
    <property type="match status" value="3"/>
</dbReference>
<dbReference type="Proteomes" id="UP000737171">
    <property type="component" value="Unassembled WGS sequence"/>
</dbReference>
<feature type="transmembrane region" description="Helical" evidence="7">
    <location>
        <begin position="199"/>
        <end position="216"/>
    </location>
</feature>
<evidence type="ECO:0000256" key="7">
    <source>
        <dbReference type="SAM" id="Phobius"/>
    </source>
</evidence>
<name>A0ABX2EL61_9BURK</name>
<dbReference type="InterPro" id="IPR000700">
    <property type="entry name" value="PAS-assoc_C"/>
</dbReference>
<feature type="transmembrane region" description="Helical" evidence="7">
    <location>
        <begin position="112"/>
        <end position="131"/>
    </location>
</feature>
<evidence type="ECO:0000256" key="5">
    <source>
        <dbReference type="SAM" id="Coils"/>
    </source>
</evidence>
<dbReference type="SMART" id="SM00448">
    <property type="entry name" value="REC"/>
    <property type="match status" value="1"/>
</dbReference>
<keyword evidence="5" id="KW-0175">Coiled coil</keyword>
<feature type="domain" description="PAC" evidence="11">
    <location>
        <begin position="547"/>
        <end position="599"/>
    </location>
</feature>
<comment type="catalytic activity">
    <reaction evidence="1">
        <text>ATP + protein L-histidine = ADP + protein N-phospho-L-histidine.</text>
        <dbReference type="EC" id="2.7.13.3"/>
    </reaction>
</comment>
<keyword evidence="7" id="KW-0472">Membrane</keyword>
<dbReference type="InterPro" id="IPR004358">
    <property type="entry name" value="Sig_transdc_His_kin-like_C"/>
</dbReference>
<feature type="compositionally biased region" description="Basic and acidic residues" evidence="6">
    <location>
        <begin position="1"/>
        <end position="15"/>
    </location>
</feature>
<dbReference type="InterPro" id="IPR035965">
    <property type="entry name" value="PAS-like_dom_sf"/>
</dbReference>
<dbReference type="Gene3D" id="3.40.50.2300">
    <property type="match status" value="1"/>
</dbReference>
<dbReference type="InterPro" id="IPR011006">
    <property type="entry name" value="CheY-like_superfamily"/>
</dbReference>
<evidence type="ECO:0000256" key="4">
    <source>
        <dbReference type="PROSITE-ProRule" id="PRU00169"/>
    </source>
</evidence>
<dbReference type="PROSITE" id="PS50113">
    <property type="entry name" value="PAC"/>
    <property type="match status" value="2"/>
</dbReference>
<dbReference type="SMART" id="SM00387">
    <property type="entry name" value="HATPase_c"/>
    <property type="match status" value="1"/>
</dbReference>
<dbReference type="Gene3D" id="3.30.450.20">
    <property type="entry name" value="PAS domain"/>
    <property type="match status" value="3"/>
</dbReference>
<comment type="caution">
    <text evidence="12">The sequence shown here is derived from an EMBL/GenBank/DDBJ whole genome shotgun (WGS) entry which is preliminary data.</text>
</comment>
<evidence type="ECO:0000313" key="12">
    <source>
        <dbReference type="EMBL" id="NRF69264.1"/>
    </source>
</evidence>
<dbReference type="InterPro" id="IPR000014">
    <property type="entry name" value="PAS"/>
</dbReference>
<dbReference type="CDD" id="cd17546">
    <property type="entry name" value="REC_hyHK_CKI1_RcsC-like"/>
    <property type="match status" value="1"/>
</dbReference>
<evidence type="ECO:0000259" key="8">
    <source>
        <dbReference type="PROSITE" id="PS50109"/>
    </source>
</evidence>
<dbReference type="Pfam" id="PF02518">
    <property type="entry name" value="HATPase_c"/>
    <property type="match status" value="1"/>
</dbReference>
<dbReference type="RefSeq" id="WP_173125825.1">
    <property type="nucleotide sequence ID" value="NZ_JABRWJ010000006.1"/>
</dbReference>
<evidence type="ECO:0000259" key="10">
    <source>
        <dbReference type="PROSITE" id="PS50112"/>
    </source>
</evidence>
<keyword evidence="3 4" id="KW-0597">Phosphoprotein</keyword>
<dbReference type="PANTHER" id="PTHR45339:SF5">
    <property type="entry name" value="HISTIDINE KINASE"/>
    <property type="match status" value="1"/>
</dbReference>
<dbReference type="PROSITE" id="PS50112">
    <property type="entry name" value="PAS"/>
    <property type="match status" value="1"/>
</dbReference>
<evidence type="ECO:0000256" key="2">
    <source>
        <dbReference type="ARBA" id="ARBA00012438"/>
    </source>
</evidence>
<dbReference type="NCBIfam" id="TIGR00229">
    <property type="entry name" value="sensory_box"/>
    <property type="match status" value="2"/>
</dbReference>
<dbReference type="PANTHER" id="PTHR45339">
    <property type="entry name" value="HYBRID SIGNAL TRANSDUCTION HISTIDINE KINASE J"/>
    <property type="match status" value="1"/>
</dbReference>
<evidence type="ECO:0000259" key="11">
    <source>
        <dbReference type="PROSITE" id="PS50113"/>
    </source>
</evidence>
<proteinExistence type="predicted"/>
<keyword evidence="13" id="KW-1185">Reference proteome</keyword>
<dbReference type="SUPFAM" id="SSF55874">
    <property type="entry name" value="ATPase domain of HSP90 chaperone/DNA topoisomerase II/histidine kinase"/>
    <property type="match status" value="1"/>
</dbReference>
<keyword evidence="7" id="KW-1133">Transmembrane helix</keyword>
<dbReference type="InterPro" id="IPR036890">
    <property type="entry name" value="HATPase_C_sf"/>
</dbReference>
<dbReference type="InterPro" id="IPR003661">
    <property type="entry name" value="HisK_dim/P_dom"/>
</dbReference>
<dbReference type="Gene3D" id="1.10.287.130">
    <property type="match status" value="1"/>
</dbReference>
<dbReference type="CDD" id="cd00130">
    <property type="entry name" value="PAS"/>
    <property type="match status" value="2"/>
</dbReference>
<feature type="domain" description="Response regulatory" evidence="9">
    <location>
        <begin position="859"/>
        <end position="977"/>
    </location>
</feature>
<dbReference type="Pfam" id="PF00512">
    <property type="entry name" value="HisKA"/>
    <property type="match status" value="1"/>
</dbReference>
<accession>A0ABX2EL61</accession>
<dbReference type="Pfam" id="PF13426">
    <property type="entry name" value="PAS_9"/>
    <property type="match status" value="2"/>
</dbReference>
<feature type="domain" description="PAC" evidence="11">
    <location>
        <begin position="303"/>
        <end position="355"/>
    </location>
</feature>
<dbReference type="CDD" id="cd00082">
    <property type="entry name" value="HisKA"/>
    <property type="match status" value="1"/>
</dbReference>
<keyword evidence="7" id="KW-0812">Transmembrane</keyword>
<protein>
    <recommendedName>
        <fullName evidence="2">histidine kinase</fullName>
        <ecNumber evidence="2">2.7.13.3</ecNumber>
    </recommendedName>
</protein>
<dbReference type="InterPro" id="IPR003594">
    <property type="entry name" value="HATPase_dom"/>
</dbReference>
<dbReference type="Pfam" id="PF00072">
    <property type="entry name" value="Response_reg"/>
    <property type="match status" value="1"/>
</dbReference>
<dbReference type="PROSITE" id="PS50110">
    <property type="entry name" value="RESPONSE_REGULATORY"/>
    <property type="match status" value="1"/>
</dbReference>
<dbReference type="CDD" id="cd16922">
    <property type="entry name" value="HATPase_EvgS-ArcB-TorS-like"/>
    <property type="match status" value="1"/>
</dbReference>
<feature type="transmembrane region" description="Helical" evidence="7">
    <location>
        <begin position="85"/>
        <end position="105"/>
    </location>
</feature>
<dbReference type="EC" id="2.7.13.3" evidence="2"/>
<feature type="compositionally biased region" description="Low complexity" evidence="6">
    <location>
        <begin position="27"/>
        <end position="38"/>
    </location>
</feature>
<dbReference type="SUPFAM" id="SSF47384">
    <property type="entry name" value="Homodimeric domain of signal transducing histidine kinase"/>
    <property type="match status" value="1"/>
</dbReference>